<dbReference type="InterPro" id="IPR001128">
    <property type="entry name" value="Cyt_P450"/>
</dbReference>
<dbReference type="PROSITE" id="PS00086">
    <property type="entry name" value="CYTOCHROME_P450"/>
    <property type="match status" value="1"/>
</dbReference>
<keyword evidence="4 5" id="KW-0408">Iron</keyword>
<evidence type="ECO:0000256" key="4">
    <source>
        <dbReference type="ARBA" id="ARBA00023004"/>
    </source>
</evidence>
<evidence type="ECO:0000256" key="5">
    <source>
        <dbReference type="PIRSR" id="PIRSR602401-1"/>
    </source>
</evidence>
<dbReference type="InParanoid" id="A0A168SD21"/>
<dbReference type="AlphaFoldDB" id="A0A168SD21"/>
<dbReference type="GO" id="GO:0020037">
    <property type="term" value="F:heme binding"/>
    <property type="evidence" value="ECO:0007669"/>
    <property type="project" value="InterPro"/>
</dbReference>
<feature type="binding site" description="axial binding residue" evidence="5">
    <location>
        <position position="559"/>
    </location>
    <ligand>
        <name>heme</name>
        <dbReference type="ChEBI" id="CHEBI:30413"/>
    </ligand>
    <ligandPart>
        <name>Fe</name>
        <dbReference type="ChEBI" id="CHEBI:18248"/>
    </ligandPart>
</feature>
<organism evidence="7">
    <name type="scientific">Absidia glauca</name>
    <name type="common">Pin mould</name>
    <dbReference type="NCBI Taxonomy" id="4829"/>
    <lineage>
        <taxon>Eukaryota</taxon>
        <taxon>Fungi</taxon>
        <taxon>Fungi incertae sedis</taxon>
        <taxon>Mucoromycota</taxon>
        <taxon>Mucoromycotina</taxon>
        <taxon>Mucoromycetes</taxon>
        <taxon>Mucorales</taxon>
        <taxon>Cunninghamellaceae</taxon>
        <taxon>Absidia</taxon>
    </lineage>
</organism>
<dbReference type="GO" id="GO:0005506">
    <property type="term" value="F:iron ion binding"/>
    <property type="evidence" value="ECO:0007669"/>
    <property type="project" value="InterPro"/>
</dbReference>
<dbReference type="PANTHER" id="PTHR24305">
    <property type="entry name" value="CYTOCHROME P450"/>
    <property type="match status" value="1"/>
</dbReference>
<dbReference type="PRINTS" id="PR00385">
    <property type="entry name" value="P450"/>
</dbReference>
<sequence length="617" mass="70618">MKSSPCLYVLSYSSIWTWHHSTQDMDPRSAPANGPGWTSYLFNWLDLVFDTLQGLLQWYQDSYPIDIWALSPFDFLAEFEIVYLYSAWSSLLFLCLFLSNNMTVAETFNNVQNLYCLYAPRRLEKDQMKKFGLAVTMGWVSYKLMLKIYDAYWGPLCDIPGPFLGKFFTIPLALTDFPRGTNYLRMKKLHDKYGPIVKISPTKVTISDKDWIKEALVKVDLQKGPAYDALRDKGRQSIFSTRDKVFHKQRRRIVSPAFSVKYINSLEPYMDSCVEAFVNRIDRDIVDNGIGADGYGKVDIWALMGYLALDMIGSTAFGGTFDMVGSNNHFIPVAITRTMRIAPQLVMYPFIRKIIRLNPSSKFEKFMLNLVNNRIHSGERRDDILQILVDSQQADRQEDRLTMDDIIAEVLVFLVAGSETTSSTMGFALIELLRHPDKFEKLRAEIDNVPLNNGNDSTLHSHSQLKNLPYLNAVLNETMRLHMIGSNGLQRMTDSDITLGNDVVIPKNTVVFCNVNHAQRNPDYWPNPETFLPERWLNDADVAPCLDAFNPFSAGSRNCVGKQFAFQEMRLTLVALISRYDFMTIPEEMDAAQDIRQFITLTVEKNSLKVLMKHRAG</sequence>
<comment type="cofactor">
    <cofactor evidence="1 5">
        <name>heme</name>
        <dbReference type="ChEBI" id="CHEBI:30413"/>
    </cofactor>
</comment>
<evidence type="ECO:0000256" key="6">
    <source>
        <dbReference type="RuleBase" id="RU000461"/>
    </source>
</evidence>
<dbReference type="SUPFAM" id="SSF48264">
    <property type="entry name" value="Cytochrome P450"/>
    <property type="match status" value="1"/>
</dbReference>
<dbReference type="PANTHER" id="PTHR24305:SF166">
    <property type="entry name" value="CYTOCHROME P450 12A4, MITOCHONDRIAL-RELATED"/>
    <property type="match status" value="1"/>
</dbReference>
<keyword evidence="5 6" id="KW-0349">Heme</keyword>
<evidence type="ECO:0000313" key="8">
    <source>
        <dbReference type="Proteomes" id="UP000078561"/>
    </source>
</evidence>
<dbReference type="Proteomes" id="UP000078561">
    <property type="component" value="Unassembled WGS sequence"/>
</dbReference>
<keyword evidence="8" id="KW-1185">Reference proteome</keyword>
<evidence type="ECO:0000313" key="7">
    <source>
        <dbReference type="EMBL" id="SAM08257.1"/>
    </source>
</evidence>
<dbReference type="EMBL" id="LT554889">
    <property type="protein sequence ID" value="SAM08257.1"/>
    <property type="molecule type" value="Genomic_DNA"/>
</dbReference>
<gene>
    <name evidence="7" type="primary">ABSGL_13919.1 scaffold 14340</name>
</gene>
<dbReference type="InterPro" id="IPR036396">
    <property type="entry name" value="Cyt_P450_sf"/>
</dbReference>
<evidence type="ECO:0000256" key="1">
    <source>
        <dbReference type="ARBA" id="ARBA00001971"/>
    </source>
</evidence>
<keyword evidence="6" id="KW-0560">Oxidoreductase</keyword>
<name>A0A168SD21_ABSGL</name>
<proteinExistence type="inferred from homology"/>
<keyword evidence="6" id="KW-0503">Monooxygenase</keyword>
<dbReference type="STRING" id="4829.A0A168SD21"/>
<evidence type="ECO:0000256" key="2">
    <source>
        <dbReference type="ARBA" id="ARBA00010617"/>
    </source>
</evidence>
<dbReference type="OMA" id="ARNHPIN"/>
<keyword evidence="3 5" id="KW-0479">Metal-binding</keyword>
<dbReference type="GO" id="GO:0016705">
    <property type="term" value="F:oxidoreductase activity, acting on paired donors, with incorporation or reduction of molecular oxygen"/>
    <property type="evidence" value="ECO:0007669"/>
    <property type="project" value="InterPro"/>
</dbReference>
<dbReference type="InterPro" id="IPR017972">
    <property type="entry name" value="Cyt_P450_CS"/>
</dbReference>
<dbReference type="InterPro" id="IPR050121">
    <property type="entry name" value="Cytochrome_P450_monoxygenase"/>
</dbReference>
<dbReference type="InterPro" id="IPR002401">
    <property type="entry name" value="Cyt_P450_E_grp-I"/>
</dbReference>
<comment type="similarity">
    <text evidence="2 6">Belongs to the cytochrome P450 family.</text>
</comment>
<dbReference type="GO" id="GO:0004497">
    <property type="term" value="F:monooxygenase activity"/>
    <property type="evidence" value="ECO:0007669"/>
    <property type="project" value="UniProtKB-KW"/>
</dbReference>
<dbReference type="OrthoDB" id="1470350at2759"/>
<protein>
    <recommendedName>
        <fullName evidence="9">Cytochrome P450</fullName>
    </recommendedName>
</protein>
<evidence type="ECO:0000256" key="3">
    <source>
        <dbReference type="ARBA" id="ARBA00022723"/>
    </source>
</evidence>
<dbReference type="Gene3D" id="1.10.630.10">
    <property type="entry name" value="Cytochrome P450"/>
    <property type="match status" value="1"/>
</dbReference>
<dbReference type="PRINTS" id="PR00463">
    <property type="entry name" value="EP450I"/>
</dbReference>
<reference evidence="7" key="1">
    <citation type="submission" date="2016-04" db="EMBL/GenBank/DDBJ databases">
        <authorList>
            <person name="Evans L.H."/>
            <person name="Alamgir A."/>
            <person name="Owens N."/>
            <person name="Weber N.D."/>
            <person name="Virtaneva K."/>
            <person name="Barbian K."/>
            <person name="Babar A."/>
            <person name="Rosenke K."/>
        </authorList>
    </citation>
    <scope>NUCLEOTIDE SEQUENCE [LARGE SCALE GENOMIC DNA]</scope>
    <source>
        <strain evidence="7">CBS 101.48</strain>
    </source>
</reference>
<evidence type="ECO:0008006" key="9">
    <source>
        <dbReference type="Google" id="ProtNLM"/>
    </source>
</evidence>
<dbReference type="Pfam" id="PF00067">
    <property type="entry name" value="p450"/>
    <property type="match status" value="1"/>
</dbReference>
<accession>A0A168SD21</accession>